<keyword evidence="4 6" id="KW-0808">Transferase</keyword>
<dbReference type="InterPro" id="IPR004838">
    <property type="entry name" value="NHTrfase_class1_PyrdxlP-BS"/>
</dbReference>
<dbReference type="PRINTS" id="PR00753">
    <property type="entry name" value="ACCSYNTHASE"/>
</dbReference>
<accession>A0ABR5SE15</accession>
<evidence type="ECO:0000259" key="7">
    <source>
        <dbReference type="Pfam" id="PF00155"/>
    </source>
</evidence>
<evidence type="ECO:0000256" key="5">
    <source>
        <dbReference type="ARBA" id="ARBA00022898"/>
    </source>
</evidence>
<dbReference type="PROSITE" id="PS00105">
    <property type="entry name" value="AA_TRANSFER_CLASS_1"/>
    <property type="match status" value="1"/>
</dbReference>
<evidence type="ECO:0000256" key="2">
    <source>
        <dbReference type="ARBA" id="ARBA00007441"/>
    </source>
</evidence>
<dbReference type="InterPro" id="IPR050596">
    <property type="entry name" value="AspAT/PAT-like"/>
</dbReference>
<dbReference type="CDD" id="cd00609">
    <property type="entry name" value="AAT_like"/>
    <property type="match status" value="1"/>
</dbReference>
<evidence type="ECO:0000256" key="6">
    <source>
        <dbReference type="RuleBase" id="RU000481"/>
    </source>
</evidence>
<comment type="caution">
    <text evidence="8">The sequence shown here is derived from an EMBL/GenBank/DDBJ whole genome shotgun (WGS) entry which is preliminary data.</text>
</comment>
<name>A0ABR5SE15_9BACT</name>
<dbReference type="InterPro" id="IPR015421">
    <property type="entry name" value="PyrdxlP-dep_Trfase_major"/>
</dbReference>
<dbReference type="GO" id="GO:0004069">
    <property type="term" value="F:L-aspartate:2-oxoglutarate aminotransferase activity"/>
    <property type="evidence" value="ECO:0007669"/>
    <property type="project" value="UniProtKB-EC"/>
</dbReference>
<evidence type="ECO:0000313" key="8">
    <source>
        <dbReference type="EMBL" id="KWT84005.1"/>
    </source>
</evidence>
<dbReference type="InterPro" id="IPR004839">
    <property type="entry name" value="Aminotransferase_I/II_large"/>
</dbReference>
<evidence type="ECO:0000256" key="1">
    <source>
        <dbReference type="ARBA" id="ARBA00001933"/>
    </source>
</evidence>
<dbReference type="Gene3D" id="3.40.640.10">
    <property type="entry name" value="Type I PLP-dependent aspartate aminotransferase-like (Major domain)"/>
    <property type="match status" value="1"/>
</dbReference>
<dbReference type="SUPFAM" id="SSF53383">
    <property type="entry name" value="PLP-dependent transferases"/>
    <property type="match status" value="1"/>
</dbReference>
<sequence>MISKRAKKVKPSATLSIDTKAKEMKAAGIDVISFAVGEPDFDTPDNIKAAAIKAINEGFTKYTPVGGIPELKNAIAAKLQKDNGLDYKPNEILVSVGAKHSLYNAAQALYSEGDEVIIPAPYWVSYPDQTLLNDAAPVIVETREEDLFVVSPDQLSKAVTKKTKAIVLNYPSNPTGFTYDRKALEAIAEIAVKNNIYVISDEIYEMLLYDGLKHVSIASIDPEIKKRTIVINGFSKSYAMTGWRIGYAAGDAAVIKAMENIQSQSTSNPTSISQKAALEAVNGPQDFIPVMLTEFDKRRKYLVAELNAIDGVSCKMPQGAFYAFANIKAYLGKKSPNMEIADSSAMALYLLEEAAVALVPGSAFGAEGYIRMSYATSMEKITEGLKRLKSALQKLA</sequence>
<dbReference type="InterPro" id="IPR015422">
    <property type="entry name" value="PyrdxlP-dep_Trfase_small"/>
</dbReference>
<evidence type="ECO:0000256" key="3">
    <source>
        <dbReference type="ARBA" id="ARBA00022576"/>
    </source>
</evidence>
<dbReference type="EMBL" id="LNQR01000071">
    <property type="protein sequence ID" value="KWT84005.1"/>
    <property type="molecule type" value="Genomic_DNA"/>
</dbReference>
<dbReference type="Proteomes" id="UP000060487">
    <property type="component" value="Unassembled WGS sequence"/>
</dbReference>
<keyword evidence="5" id="KW-0663">Pyridoxal phosphate</keyword>
<dbReference type="PANTHER" id="PTHR46383">
    <property type="entry name" value="ASPARTATE AMINOTRANSFERASE"/>
    <property type="match status" value="1"/>
</dbReference>
<dbReference type="InterPro" id="IPR015424">
    <property type="entry name" value="PyrdxlP-dep_Trfase"/>
</dbReference>
<evidence type="ECO:0000313" key="9">
    <source>
        <dbReference type="Proteomes" id="UP000060487"/>
    </source>
</evidence>
<dbReference type="PANTHER" id="PTHR46383:SF1">
    <property type="entry name" value="ASPARTATE AMINOTRANSFERASE"/>
    <property type="match status" value="1"/>
</dbReference>
<comment type="cofactor">
    <cofactor evidence="1 6">
        <name>pyridoxal 5'-phosphate</name>
        <dbReference type="ChEBI" id="CHEBI:597326"/>
    </cofactor>
</comment>
<dbReference type="Gene3D" id="3.90.1150.10">
    <property type="entry name" value="Aspartate Aminotransferase, domain 1"/>
    <property type="match status" value="1"/>
</dbReference>
<organism evidence="8 9">
    <name type="scientific">Candidatus Magnetominusculus xianensis</name>
    <dbReference type="NCBI Taxonomy" id="1748249"/>
    <lineage>
        <taxon>Bacteria</taxon>
        <taxon>Pseudomonadati</taxon>
        <taxon>Nitrospirota</taxon>
        <taxon>Nitrospiria</taxon>
        <taxon>Nitrospirales</taxon>
        <taxon>Nitrospiraceae</taxon>
        <taxon>Candidatus Magnetominusculus</taxon>
    </lineage>
</organism>
<comment type="similarity">
    <text evidence="2 6">Belongs to the class-I pyridoxal-phosphate-dependent aminotransferase family.</text>
</comment>
<proteinExistence type="inferred from homology"/>
<evidence type="ECO:0000256" key="4">
    <source>
        <dbReference type="ARBA" id="ARBA00022679"/>
    </source>
</evidence>
<dbReference type="Pfam" id="PF00155">
    <property type="entry name" value="Aminotran_1_2"/>
    <property type="match status" value="1"/>
</dbReference>
<protein>
    <recommendedName>
        <fullName evidence="6">Aminotransferase</fullName>
        <ecNumber evidence="6">2.6.1.-</ecNumber>
    </recommendedName>
</protein>
<dbReference type="EC" id="2.6.1.-" evidence="6"/>
<feature type="domain" description="Aminotransferase class I/classII large" evidence="7">
    <location>
        <begin position="30"/>
        <end position="388"/>
    </location>
</feature>
<keyword evidence="9" id="KW-1185">Reference proteome</keyword>
<keyword evidence="3 6" id="KW-0032">Aminotransferase</keyword>
<gene>
    <name evidence="8" type="ORF">ASN18_2110</name>
</gene>
<reference evidence="8 9" key="1">
    <citation type="submission" date="2015-11" db="EMBL/GenBank/DDBJ databases">
        <authorList>
            <person name="Lin W."/>
        </authorList>
    </citation>
    <scope>NUCLEOTIDE SEQUENCE [LARGE SCALE GENOMIC DNA]</scope>
    <source>
        <strain evidence="8 9">HCH-1</strain>
    </source>
</reference>